<evidence type="ECO:0000256" key="4">
    <source>
        <dbReference type="ARBA" id="ARBA00023157"/>
    </source>
</evidence>
<evidence type="ECO:0000313" key="9">
    <source>
        <dbReference type="RefSeq" id="XP_030372040.1"/>
    </source>
</evidence>
<dbReference type="InterPro" id="IPR036508">
    <property type="entry name" value="Chitin-bd_dom_sf"/>
</dbReference>
<evidence type="ECO:0000256" key="2">
    <source>
        <dbReference type="ARBA" id="ARBA00022729"/>
    </source>
</evidence>
<evidence type="ECO:0000256" key="6">
    <source>
        <dbReference type="SAM" id="SignalP"/>
    </source>
</evidence>
<dbReference type="PANTHER" id="PTHR23301:SF106">
    <property type="entry name" value="CHITIN-BINDING TYPE-2 DOMAIN-CONTAINING PROTEIN-RELATED"/>
    <property type="match status" value="1"/>
</dbReference>
<dbReference type="InterPro" id="IPR051940">
    <property type="entry name" value="Chitin_bind-dev_reg"/>
</dbReference>
<keyword evidence="4" id="KW-1015">Disulfide bond</keyword>
<dbReference type="SMART" id="SM00494">
    <property type="entry name" value="ChtBD2"/>
    <property type="match status" value="4"/>
</dbReference>
<dbReference type="GO" id="GO:0005576">
    <property type="term" value="C:extracellular region"/>
    <property type="evidence" value="ECO:0007669"/>
    <property type="project" value="InterPro"/>
</dbReference>
<dbReference type="PROSITE" id="PS50940">
    <property type="entry name" value="CHIT_BIND_II"/>
    <property type="match status" value="4"/>
</dbReference>
<feature type="domain" description="Chitin-binding type-2" evidence="7">
    <location>
        <begin position="89"/>
        <end position="146"/>
    </location>
</feature>
<organism evidence="8 9">
    <name type="scientific">Drosophila lebanonensis</name>
    <name type="common">Fruit fly</name>
    <name type="synonym">Scaptodrosophila lebanonensis</name>
    <dbReference type="NCBI Taxonomy" id="7225"/>
    <lineage>
        <taxon>Eukaryota</taxon>
        <taxon>Metazoa</taxon>
        <taxon>Ecdysozoa</taxon>
        <taxon>Arthropoda</taxon>
        <taxon>Hexapoda</taxon>
        <taxon>Insecta</taxon>
        <taxon>Pterygota</taxon>
        <taxon>Neoptera</taxon>
        <taxon>Endopterygota</taxon>
        <taxon>Diptera</taxon>
        <taxon>Brachycera</taxon>
        <taxon>Muscomorpha</taxon>
        <taxon>Ephydroidea</taxon>
        <taxon>Drosophilidae</taxon>
        <taxon>Scaptodrosophila</taxon>
    </lineage>
</organism>
<evidence type="ECO:0000313" key="8">
    <source>
        <dbReference type="Proteomes" id="UP000504634"/>
    </source>
</evidence>
<evidence type="ECO:0000256" key="1">
    <source>
        <dbReference type="ARBA" id="ARBA00022669"/>
    </source>
</evidence>
<dbReference type="Proteomes" id="UP000504634">
    <property type="component" value="Unplaced"/>
</dbReference>
<protein>
    <submittedName>
        <fullName evidence="9">Peritrophin-48</fullName>
    </submittedName>
</protein>
<accession>A0A6J2T9P1</accession>
<keyword evidence="5" id="KW-0325">Glycoprotein</keyword>
<keyword evidence="8" id="KW-1185">Reference proteome</keyword>
<dbReference type="GO" id="GO:0008061">
    <property type="term" value="F:chitin binding"/>
    <property type="evidence" value="ECO:0007669"/>
    <property type="project" value="UniProtKB-KW"/>
</dbReference>
<dbReference type="AlphaFoldDB" id="A0A6J2T9P1"/>
<dbReference type="PANTHER" id="PTHR23301">
    <property type="entry name" value="CHITIN BINDING PERITROPHIN-A"/>
    <property type="match status" value="1"/>
</dbReference>
<feature type="signal peptide" evidence="6">
    <location>
        <begin position="1"/>
        <end position="20"/>
    </location>
</feature>
<dbReference type="Pfam" id="PF01607">
    <property type="entry name" value="CBM_14"/>
    <property type="match status" value="4"/>
</dbReference>
<dbReference type="RefSeq" id="XP_030372040.1">
    <property type="nucleotide sequence ID" value="XM_030516180.1"/>
</dbReference>
<feature type="domain" description="Chitin-binding type-2" evidence="7">
    <location>
        <begin position="276"/>
        <end position="336"/>
    </location>
</feature>
<keyword evidence="1" id="KW-0147">Chitin-binding</keyword>
<dbReference type="Gene3D" id="2.170.140.10">
    <property type="entry name" value="Chitin binding domain"/>
    <property type="match status" value="3"/>
</dbReference>
<evidence type="ECO:0000256" key="3">
    <source>
        <dbReference type="ARBA" id="ARBA00022737"/>
    </source>
</evidence>
<feature type="domain" description="Chitin-binding type-2" evidence="7">
    <location>
        <begin position="148"/>
        <end position="204"/>
    </location>
</feature>
<sequence length="336" mass="37230">MQETALLALLFAVLLQFSNQTEYLNSKEDVCRYFSDGAKIRKPGTCSEWIVCQDHKTTPGGVCEGTKPYFILSTGACAKSLDSWDSYCSAPCTTKTEGYYGSTLNCENWYYCNGKTLLASGPCGNGQYFNDATKSCVYPQNTDCNAQFELCQVAPKDTFFVNENSCNSYYNCVKGKLTTVNCDNSYYDVDTGLCVPKATVKCEVHPIPADACGTTKLAKRDKFVSDGATCSGYLYCHDLGSGKPDPSPVWQQCPLGYFFDEDFQRCTERQYVKCSEDRCEGITSGRTVAENPGCHYYLECTDGVSSAPIQCPDNLYFDEDKQECVTVEKKYTACTV</sequence>
<gene>
    <name evidence="9" type="primary">LOC115622278</name>
</gene>
<name>A0A6J2T9P1_DROLE</name>
<reference evidence="9" key="1">
    <citation type="submission" date="2025-08" db="UniProtKB">
        <authorList>
            <consortium name="RefSeq"/>
        </authorList>
    </citation>
    <scope>IDENTIFICATION</scope>
    <source>
        <strain evidence="9">11010-0011.00</strain>
        <tissue evidence="9">Whole body</tissue>
    </source>
</reference>
<dbReference type="GeneID" id="115622278"/>
<dbReference type="SUPFAM" id="SSF57625">
    <property type="entry name" value="Invertebrate chitin-binding proteins"/>
    <property type="match status" value="4"/>
</dbReference>
<keyword evidence="3" id="KW-0677">Repeat</keyword>
<keyword evidence="2 6" id="KW-0732">Signal</keyword>
<proteinExistence type="predicted"/>
<feature type="chain" id="PRO_5027079912" evidence="6">
    <location>
        <begin position="21"/>
        <end position="336"/>
    </location>
</feature>
<feature type="domain" description="Chitin-binding type-2" evidence="7">
    <location>
        <begin position="209"/>
        <end position="275"/>
    </location>
</feature>
<evidence type="ECO:0000256" key="5">
    <source>
        <dbReference type="ARBA" id="ARBA00023180"/>
    </source>
</evidence>
<dbReference type="OrthoDB" id="7886528at2759"/>
<dbReference type="InterPro" id="IPR002557">
    <property type="entry name" value="Chitin-bd_dom"/>
</dbReference>
<evidence type="ECO:0000259" key="7">
    <source>
        <dbReference type="PROSITE" id="PS50940"/>
    </source>
</evidence>